<reference evidence="2" key="1">
    <citation type="submission" date="2022-06" db="EMBL/GenBank/DDBJ databases">
        <title>Uncovering the hologenomic basis of an extraordinary plant invasion.</title>
        <authorList>
            <person name="Bieker V.C."/>
            <person name="Martin M.D."/>
            <person name="Gilbert T."/>
            <person name="Hodgins K."/>
            <person name="Battlay P."/>
            <person name="Petersen B."/>
            <person name="Wilson J."/>
        </authorList>
    </citation>
    <scope>NUCLEOTIDE SEQUENCE</scope>
    <source>
        <strain evidence="2">AA19_3_7</strain>
        <tissue evidence="2">Leaf</tissue>
    </source>
</reference>
<protein>
    <submittedName>
        <fullName evidence="2">Uncharacterized protein</fullName>
    </submittedName>
</protein>
<proteinExistence type="predicted"/>
<evidence type="ECO:0000313" key="3">
    <source>
        <dbReference type="Proteomes" id="UP001206925"/>
    </source>
</evidence>
<sequence>MTLAPPAAPEMVPGKVKPPVVPDDPKPLKRIRLEAFSALPGMDV</sequence>
<organism evidence="2 3">
    <name type="scientific">Ambrosia artemisiifolia</name>
    <name type="common">Common ragweed</name>
    <dbReference type="NCBI Taxonomy" id="4212"/>
    <lineage>
        <taxon>Eukaryota</taxon>
        <taxon>Viridiplantae</taxon>
        <taxon>Streptophyta</taxon>
        <taxon>Embryophyta</taxon>
        <taxon>Tracheophyta</taxon>
        <taxon>Spermatophyta</taxon>
        <taxon>Magnoliopsida</taxon>
        <taxon>eudicotyledons</taxon>
        <taxon>Gunneridae</taxon>
        <taxon>Pentapetalae</taxon>
        <taxon>asterids</taxon>
        <taxon>campanulids</taxon>
        <taxon>Asterales</taxon>
        <taxon>Asteraceae</taxon>
        <taxon>Asteroideae</taxon>
        <taxon>Heliantheae alliance</taxon>
        <taxon>Heliantheae</taxon>
        <taxon>Ambrosia</taxon>
    </lineage>
</organism>
<evidence type="ECO:0000256" key="1">
    <source>
        <dbReference type="SAM" id="MobiDB-lite"/>
    </source>
</evidence>
<comment type="caution">
    <text evidence="2">The sequence shown here is derived from an EMBL/GenBank/DDBJ whole genome shotgun (WGS) entry which is preliminary data.</text>
</comment>
<evidence type="ECO:0000313" key="2">
    <source>
        <dbReference type="EMBL" id="KAI7737477.1"/>
    </source>
</evidence>
<keyword evidence="3" id="KW-1185">Reference proteome</keyword>
<accession>A0AAD5C925</accession>
<gene>
    <name evidence="2" type="ORF">M8C21_018577</name>
</gene>
<name>A0AAD5C925_AMBAR</name>
<dbReference type="AlphaFoldDB" id="A0AAD5C925"/>
<feature type="region of interest" description="Disordered" evidence="1">
    <location>
        <begin position="1"/>
        <end position="26"/>
    </location>
</feature>
<dbReference type="EMBL" id="JAMZMK010009015">
    <property type="protein sequence ID" value="KAI7737477.1"/>
    <property type="molecule type" value="Genomic_DNA"/>
</dbReference>
<dbReference type="Proteomes" id="UP001206925">
    <property type="component" value="Unassembled WGS sequence"/>
</dbReference>